<sequence length="97" mass="10028">MCVRAFVRALDVLAGAADRGTRTDRYAAGSGPRPAACVTQISSRVSPSSRGWDRRSPVISPGPVTWVVLSGALPSCEAEKAALTGNGTTSTGQRRGL</sequence>
<name>A0ACB7RQM3_HYAAI</name>
<reference evidence="1" key="1">
    <citation type="submission" date="2020-05" db="EMBL/GenBank/DDBJ databases">
        <title>Large-scale comparative analyses of tick genomes elucidate their genetic diversity and vector capacities.</title>
        <authorList>
            <person name="Jia N."/>
            <person name="Wang J."/>
            <person name="Shi W."/>
            <person name="Du L."/>
            <person name="Sun Y."/>
            <person name="Zhan W."/>
            <person name="Jiang J."/>
            <person name="Wang Q."/>
            <person name="Zhang B."/>
            <person name="Ji P."/>
            <person name="Sakyi L.B."/>
            <person name="Cui X."/>
            <person name="Yuan T."/>
            <person name="Jiang B."/>
            <person name="Yang W."/>
            <person name="Lam T.T.-Y."/>
            <person name="Chang Q."/>
            <person name="Ding S."/>
            <person name="Wang X."/>
            <person name="Zhu J."/>
            <person name="Ruan X."/>
            <person name="Zhao L."/>
            <person name="Wei J."/>
            <person name="Que T."/>
            <person name="Du C."/>
            <person name="Cheng J."/>
            <person name="Dai P."/>
            <person name="Han X."/>
            <person name="Huang E."/>
            <person name="Gao Y."/>
            <person name="Liu J."/>
            <person name="Shao H."/>
            <person name="Ye R."/>
            <person name="Li L."/>
            <person name="Wei W."/>
            <person name="Wang X."/>
            <person name="Wang C."/>
            <person name="Yang T."/>
            <person name="Huo Q."/>
            <person name="Li W."/>
            <person name="Guo W."/>
            <person name="Chen H."/>
            <person name="Zhou L."/>
            <person name="Ni X."/>
            <person name="Tian J."/>
            <person name="Zhou Y."/>
            <person name="Sheng Y."/>
            <person name="Liu T."/>
            <person name="Pan Y."/>
            <person name="Xia L."/>
            <person name="Li J."/>
            <person name="Zhao F."/>
            <person name="Cao W."/>
        </authorList>
    </citation>
    <scope>NUCLEOTIDE SEQUENCE</scope>
    <source>
        <strain evidence="1">Hyas-2018</strain>
    </source>
</reference>
<protein>
    <submittedName>
        <fullName evidence="1">Uncharacterized protein</fullName>
    </submittedName>
</protein>
<dbReference type="Proteomes" id="UP000821845">
    <property type="component" value="Chromosome 9"/>
</dbReference>
<evidence type="ECO:0000313" key="1">
    <source>
        <dbReference type="EMBL" id="KAH6922794.1"/>
    </source>
</evidence>
<organism evidence="1 2">
    <name type="scientific">Hyalomma asiaticum</name>
    <name type="common">Tick</name>
    <dbReference type="NCBI Taxonomy" id="266040"/>
    <lineage>
        <taxon>Eukaryota</taxon>
        <taxon>Metazoa</taxon>
        <taxon>Ecdysozoa</taxon>
        <taxon>Arthropoda</taxon>
        <taxon>Chelicerata</taxon>
        <taxon>Arachnida</taxon>
        <taxon>Acari</taxon>
        <taxon>Parasitiformes</taxon>
        <taxon>Ixodida</taxon>
        <taxon>Ixodoidea</taxon>
        <taxon>Ixodidae</taxon>
        <taxon>Hyalomminae</taxon>
        <taxon>Hyalomma</taxon>
    </lineage>
</organism>
<keyword evidence="2" id="KW-1185">Reference proteome</keyword>
<evidence type="ECO:0000313" key="2">
    <source>
        <dbReference type="Proteomes" id="UP000821845"/>
    </source>
</evidence>
<accession>A0ACB7RQM3</accession>
<gene>
    <name evidence="1" type="ORF">HPB50_019085</name>
</gene>
<dbReference type="EMBL" id="CM023489">
    <property type="protein sequence ID" value="KAH6922794.1"/>
    <property type="molecule type" value="Genomic_DNA"/>
</dbReference>
<comment type="caution">
    <text evidence="1">The sequence shown here is derived from an EMBL/GenBank/DDBJ whole genome shotgun (WGS) entry which is preliminary data.</text>
</comment>
<proteinExistence type="predicted"/>